<dbReference type="InterPro" id="IPR058247">
    <property type="entry name" value="DUF1453"/>
</dbReference>
<proteinExistence type="predicted"/>
<feature type="transmembrane region" description="Helical" evidence="1">
    <location>
        <begin position="124"/>
        <end position="144"/>
    </location>
</feature>
<gene>
    <name evidence="2" type="ORF">J2S14_002728</name>
</gene>
<dbReference type="RefSeq" id="WP_244682283.1">
    <property type="nucleotide sequence ID" value="NZ_JALIRM010000010.1"/>
</dbReference>
<accession>A0ABU0D649</accession>
<dbReference type="PANTHER" id="PTHR39164">
    <property type="entry name" value="PROTEIN CCDC"/>
    <property type="match status" value="1"/>
</dbReference>
<dbReference type="Proteomes" id="UP001232343">
    <property type="component" value="Unassembled WGS sequence"/>
</dbReference>
<evidence type="ECO:0000313" key="2">
    <source>
        <dbReference type="EMBL" id="MDQ0343893.1"/>
    </source>
</evidence>
<evidence type="ECO:0000313" key="3">
    <source>
        <dbReference type="Proteomes" id="UP001232343"/>
    </source>
</evidence>
<feature type="transmembrane region" description="Helical" evidence="1">
    <location>
        <begin position="33"/>
        <end position="50"/>
    </location>
</feature>
<keyword evidence="3" id="KW-1185">Reference proteome</keyword>
<reference evidence="2 3" key="1">
    <citation type="submission" date="2023-07" db="EMBL/GenBank/DDBJ databases">
        <title>Genomic Encyclopedia of Type Strains, Phase IV (KMG-IV): sequencing the most valuable type-strain genomes for metagenomic binning, comparative biology and taxonomic classification.</title>
        <authorList>
            <person name="Goeker M."/>
        </authorList>
    </citation>
    <scope>NUCLEOTIDE SEQUENCE [LARGE SCALE GENOMIC DNA]</scope>
    <source>
        <strain evidence="2 3">DSM 27848</strain>
    </source>
</reference>
<name>A0ABU0D649_9BACI</name>
<dbReference type="PIRSF" id="PIRSF021441">
    <property type="entry name" value="DUF1453"/>
    <property type="match status" value="1"/>
</dbReference>
<dbReference type="PANTHER" id="PTHR39164:SF1">
    <property type="entry name" value="PROTEIN CCDC"/>
    <property type="match status" value="1"/>
</dbReference>
<feature type="transmembrane region" description="Helical" evidence="1">
    <location>
        <begin position="6"/>
        <end position="26"/>
    </location>
</feature>
<feature type="transmembrane region" description="Helical" evidence="1">
    <location>
        <begin position="62"/>
        <end position="83"/>
    </location>
</feature>
<evidence type="ECO:0000256" key="1">
    <source>
        <dbReference type="SAM" id="Phobius"/>
    </source>
</evidence>
<sequence length="153" mass="17571">MNYSPILIIIILVAALIFYRQIISMFKPIRGKGTRIIATLFLLTPGYALIMNPNADVTPTEVTVALLIGCVFSIPLIFTTSYERREDGMIYVKKSLAFVVIFLLLFAMRWTIRGIIDMDSDSRMLLFFVTACSYLIPWKVSSYFKFRKVYVSK</sequence>
<dbReference type="Pfam" id="PF07301">
    <property type="entry name" value="DUF1453"/>
    <property type="match status" value="1"/>
</dbReference>
<dbReference type="InterPro" id="IPR031306">
    <property type="entry name" value="CcdC"/>
</dbReference>
<protein>
    <submittedName>
        <fullName evidence="2">Membrane protein CcdC involved in cytochrome C biogenesis</fullName>
    </submittedName>
</protein>
<keyword evidence="1" id="KW-0812">Transmembrane</keyword>
<organism evidence="2 3">
    <name type="scientific">Lederbergia wuyishanensis</name>
    <dbReference type="NCBI Taxonomy" id="1347903"/>
    <lineage>
        <taxon>Bacteria</taxon>
        <taxon>Bacillati</taxon>
        <taxon>Bacillota</taxon>
        <taxon>Bacilli</taxon>
        <taxon>Bacillales</taxon>
        <taxon>Bacillaceae</taxon>
        <taxon>Lederbergia</taxon>
    </lineage>
</organism>
<feature type="transmembrane region" description="Helical" evidence="1">
    <location>
        <begin position="95"/>
        <end position="112"/>
    </location>
</feature>
<keyword evidence="1" id="KW-0472">Membrane</keyword>
<comment type="caution">
    <text evidence="2">The sequence shown here is derived from an EMBL/GenBank/DDBJ whole genome shotgun (WGS) entry which is preliminary data.</text>
</comment>
<dbReference type="EMBL" id="JAUSUO010000007">
    <property type="protein sequence ID" value="MDQ0343893.1"/>
    <property type="molecule type" value="Genomic_DNA"/>
</dbReference>
<keyword evidence="1" id="KW-1133">Transmembrane helix</keyword>